<feature type="region of interest" description="Disordered" evidence="1">
    <location>
        <begin position="90"/>
        <end position="128"/>
    </location>
</feature>
<evidence type="ECO:0000256" key="1">
    <source>
        <dbReference type="SAM" id="MobiDB-lite"/>
    </source>
</evidence>
<dbReference type="Proteomes" id="UP000184383">
    <property type="component" value="Unassembled WGS sequence"/>
</dbReference>
<sequence>MSQSIVRFPLSVFFFSCLSLLICLFTIIPLSFCFHLSPPTVEHIPSGIQSRSHATPCLSLITSHFVELPAAPYATLPVLSSQLDIYNARPSPAFPSPGKQSREGNTHNASKRTSCEKKRRKLGSKLDK</sequence>
<proteinExistence type="predicted"/>
<reference evidence="3" key="1">
    <citation type="journal article" date="2017" name="Genome Biol.">
        <title>Comparative genomics reveals high biological diversity and specific adaptations in the industrially and medically important fungal genus Aspergillus.</title>
        <authorList>
            <person name="de Vries R.P."/>
            <person name="Riley R."/>
            <person name="Wiebenga A."/>
            <person name="Aguilar-Osorio G."/>
            <person name="Amillis S."/>
            <person name="Uchima C.A."/>
            <person name="Anderluh G."/>
            <person name="Asadollahi M."/>
            <person name="Askin M."/>
            <person name="Barry K."/>
            <person name="Battaglia E."/>
            <person name="Bayram O."/>
            <person name="Benocci T."/>
            <person name="Braus-Stromeyer S.A."/>
            <person name="Caldana C."/>
            <person name="Canovas D."/>
            <person name="Cerqueira G.C."/>
            <person name="Chen F."/>
            <person name="Chen W."/>
            <person name="Choi C."/>
            <person name="Clum A."/>
            <person name="Dos Santos R.A."/>
            <person name="Damasio A.R."/>
            <person name="Diallinas G."/>
            <person name="Emri T."/>
            <person name="Fekete E."/>
            <person name="Flipphi M."/>
            <person name="Freyberg S."/>
            <person name="Gallo A."/>
            <person name="Gournas C."/>
            <person name="Habgood R."/>
            <person name="Hainaut M."/>
            <person name="Harispe M.L."/>
            <person name="Henrissat B."/>
            <person name="Hilden K.S."/>
            <person name="Hope R."/>
            <person name="Hossain A."/>
            <person name="Karabika E."/>
            <person name="Karaffa L."/>
            <person name="Karanyi Z."/>
            <person name="Krasevec N."/>
            <person name="Kuo A."/>
            <person name="Kusch H."/>
            <person name="LaButti K."/>
            <person name="Lagendijk E.L."/>
            <person name="Lapidus A."/>
            <person name="Levasseur A."/>
            <person name="Lindquist E."/>
            <person name="Lipzen A."/>
            <person name="Logrieco A.F."/>
            <person name="MacCabe A."/>
            <person name="Maekelae M.R."/>
            <person name="Malavazi I."/>
            <person name="Melin P."/>
            <person name="Meyer V."/>
            <person name="Mielnichuk N."/>
            <person name="Miskei M."/>
            <person name="Molnar A.P."/>
            <person name="Mule G."/>
            <person name="Ngan C.Y."/>
            <person name="Orejas M."/>
            <person name="Orosz E."/>
            <person name="Ouedraogo J.P."/>
            <person name="Overkamp K.M."/>
            <person name="Park H.-S."/>
            <person name="Perrone G."/>
            <person name="Piumi F."/>
            <person name="Punt P.J."/>
            <person name="Ram A.F."/>
            <person name="Ramon A."/>
            <person name="Rauscher S."/>
            <person name="Record E."/>
            <person name="Riano-Pachon D.M."/>
            <person name="Robert V."/>
            <person name="Roehrig J."/>
            <person name="Ruller R."/>
            <person name="Salamov A."/>
            <person name="Salih N.S."/>
            <person name="Samson R.A."/>
            <person name="Sandor E."/>
            <person name="Sanguinetti M."/>
            <person name="Schuetze T."/>
            <person name="Sepcic K."/>
            <person name="Shelest E."/>
            <person name="Sherlock G."/>
            <person name="Sophianopoulou V."/>
            <person name="Squina F.M."/>
            <person name="Sun H."/>
            <person name="Susca A."/>
            <person name="Todd R.B."/>
            <person name="Tsang A."/>
            <person name="Unkles S.E."/>
            <person name="van de Wiele N."/>
            <person name="van Rossen-Uffink D."/>
            <person name="Oliveira J.V."/>
            <person name="Vesth T.C."/>
            <person name="Visser J."/>
            <person name="Yu J.-H."/>
            <person name="Zhou M."/>
            <person name="Andersen M.R."/>
            <person name="Archer D.B."/>
            <person name="Baker S.E."/>
            <person name="Benoit I."/>
            <person name="Brakhage A.A."/>
            <person name="Braus G.H."/>
            <person name="Fischer R."/>
            <person name="Frisvad J.C."/>
            <person name="Goldman G.H."/>
            <person name="Houbraken J."/>
            <person name="Oakley B."/>
            <person name="Pocsi I."/>
            <person name="Scazzocchio C."/>
            <person name="Seiboth B."/>
            <person name="vanKuyk P.A."/>
            <person name="Wortman J."/>
            <person name="Dyer P.S."/>
            <person name="Grigoriev I.V."/>
        </authorList>
    </citation>
    <scope>NUCLEOTIDE SEQUENCE [LARGE SCALE GENOMIC DNA]</scope>
    <source>
        <strain evidence="3">DTO 134E9</strain>
    </source>
</reference>
<name>A0A1L9REV4_ASPWE</name>
<feature type="compositionally biased region" description="Basic residues" evidence="1">
    <location>
        <begin position="117"/>
        <end position="128"/>
    </location>
</feature>
<gene>
    <name evidence="2" type="ORF">ASPWEDRAFT_622473</name>
</gene>
<dbReference type="RefSeq" id="XP_040687132.1">
    <property type="nucleotide sequence ID" value="XM_040838627.1"/>
</dbReference>
<evidence type="ECO:0000313" key="3">
    <source>
        <dbReference type="Proteomes" id="UP000184383"/>
    </source>
</evidence>
<dbReference type="EMBL" id="KV878214">
    <property type="protein sequence ID" value="OJJ33455.1"/>
    <property type="molecule type" value="Genomic_DNA"/>
</dbReference>
<evidence type="ECO:0000313" key="2">
    <source>
        <dbReference type="EMBL" id="OJJ33455.1"/>
    </source>
</evidence>
<dbReference type="AlphaFoldDB" id="A0A1L9REV4"/>
<protein>
    <submittedName>
        <fullName evidence="2">Uncharacterized protein</fullName>
    </submittedName>
</protein>
<dbReference type="VEuPathDB" id="FungiDB:ASPWEDRAFT_622473"/>
<accession>A0A1L9REV4</accession>
<keyword evidence="3" id="KW-1185">Reference proteome</keyword>
<dbReference type="GeneID" id="63754475"/>
<organism evidence="2 3">
    <name type="scientific">Aspergillus wentii DTO 134E9</name>
    <dbReference type="NCBI Taxonomy" id="1073089"/>
    <lineage>
        <taxon>Eukaryota</taxon>
        <taxon>Fungi</taxon>
        <taxon>Dikarya</taxon>
        <taxon>Ascomycota</taxon>
        <taxon>Pezizomycotina</taxon>
        <taxon>Eurotiomycetes</taxon>
        <taxon>Eurotiomycetidae</taxon>
        <taxon>Eurotiales</taxon>
        <taxon>Aspergillaceae</taxon>
        <taxon>Aspergillus</taxon>
        <taxon>Aspergillus subgen. Cremei</taxon>
    </lineage>
</organism>